<protein>
    <submittedName>
        <fullName evidence="2">MAE_28990/MAE_18760 family HEPN-like nuclease</fullName>
    </submittedName>
</protein>
<keyword evidence="3" id="KW-1185">Reference proteome</keyword>
<accession>A0ABT3F5U7</accession>
<dbReference type="Pfam" id="PF18735">
    <property type="entry name" value="HEPN_RiboL-PSP"/>
    <property type="match status" value="1"/>
</dbReference>
<organism evidence="2 3">
    <name type="scientific">Pseudomonas agronomica</name>
    <dbReference type="NCBI Taxonomy" id="2979328"/>
    <lineage>
        <taxon>Bacteria</taxon>
        <taxon>Pseudomonadati</taxon>
        <taxon>Pseudomonadota</taxon>
        <taxon>Gammaproteobacteria</taxon>
        <taxon>Pseudomonadales</taxon>
        <taxon>Pseudomonadaceae</taxon>
        <taxon>Pseudomonas</taxon>
    </lineage>
</organism>
<evidence type="ECO:0000313" key="2">
    <source>
        <dbReference type="EMBL" id="MCW1244478.1"/>
    </source>
</evidence>
<gene>
    <name evidence="2" type="ORF">OC610_08680</name>
</gene>
<evidence type="ECO:0000259" key="1">
    <source>
        <dbReference type="Pfam" id="PF18735"/>
    </source>
</evidence>
<sequence>MFEATRNGATDRLSQAFALINTIKMIEDKSEVAEAVKTQKGLVFILLYAALEYTATSIVSEFLTLLKTEVVKNHELKMFYLAVTLDANFKSLIACSDKTFWNKKTSIIEAFHSQDAAKIDDSIFPATGTNIAFDQLEHIWKIFHLAGSPLPAEVAVFHLIELREHRNAIAHGRETAASVGRRFSSETLTARYNLIALLCEHIVSTFEDTAHTKAYLK</sequence>
<name>A0ABT3F5U7_9PSED</name>
<comment type="caution">
    <text evidence="2">The sequence shown here is derived from an EMBL/GenBank/DDBJ whole genome shotgun (WGS) entry which is preliminary data.</text>
</comment>
<evidence type="ECO:0000313" key="3">
    <source>
        <dbReference type="Proteomes" id="UP001061999"/>
    </source>
</evidence>
<reference evidence="2" key="1">
    <citation type="submission" date="2022-07" db="EMBL/GenBank/DDBJ databases">
        <title>Pseudomonas agronomica sp. nov.: a novel bacterium with biotechnological application in the synthesis of biofertilizers from valorized agricultural residues.</title>
        <authorList>
            <person name="Robas M."/>
            <person name="Fernandez V.M."/>
            <person name="Luna L."/>
            <person name="Provanza A."/>
            <person name="Jimenez P.A."/>
        </authorList>
    </citation>
    <scope>NUCLEOTIDE SEQUENCE</scope>
    <source>
        <strain evidence="2">SAICEU22T</strain>
    </source>
</reference>
<feature type="domain" description="RiboL-PSP-HEPN" evidence="1">
    <location>
        <begin position="14"/>
        <end position="207"/>
    </location>
</feature>
<dbReference type="Proteomes" id="UP001061999">
    <property type="component" value="Unassembled WGS sequence"/>
</dbReference>
<proteinExistence type="predicted"/>
<dbReference type="EMBL" id="JAOSHO010000075">
    <property type="protein sequence ID" value="MCW1244478.1"/>
    <property type="molecule type" value="Genomic_DNA"/>
</dbReference>
<dbReference type="InterPro" id="IPR041519">
    <property type="entry name" value="HEPN_RiboL-PSP"/>
</dbReference>
<dbReference type="RefSeq" id="WP_264427441.1">
    <property type="nucleotide sequence ID" value="NZ_JAOSHO010000075.1"/>
</dbReference>